<proteinExistence type="predicted"/>
<sequence>MRDRLVSFTGLALMVALILATVEIAAYFYSTYLARRYGILFYLPQITEDYATYAARVNPRLGWPSSQALQKQQDDMIAMASAPGTDLTKIDREFPISAYGDSFTAGFGVKPEYAWSNVLGRMLGCHIANYGIPGYGTDQAYLRFHDNNQDGAKIVLFGVLSENIQRNVNQLRNFLIPSSQCQTKPRFVLDNQGHVQFVPLPKLTAQNYEDFIQNPDHYLSHDYFVPGGPSGAQKLEFPYTWSILKAHKFFYDRYVLGYKSYLQFYLPHHPSQAFPLTLAIIKQCISEVQKRGKHPIVLVFPTDEDFRVYHRHFVYAPLIHALKREHIEYIDLGTEILKRLGSRSYMELFLGGQYHHFNENGNKLVARILFDYFKAKRYLPVSVQETATLPPG</sequence>
<dbReference type="InterPro" id="IPR036514">
    <property type="entry name" value="SGNH_hydro_sf"/>
</dbReference>
<reference evidence="1" key="1">
    <citation type="journal article" date="2020" name="mSystems">
        <title>Genome- and Community-Level Interaction Insights into Carbon Utilization and Element Cycling Functions of Hydrothermarchaeota in Hydrothermal Sediment.</title>
        <authorList>
            <person name="Zhou Z."/>
            <person name="Liu Y."/>
            <person name="Xu W."/>
            <person name="Pan J."/>
            <person name="Luo Z.H."/>
            <person name="Li M."/>
        </authorList>
    </citation>
    <scope>NUCLEOTIDE SEQUENCE [LARGE SCALE GENOMIC DNA]</scope>
    <source>
        <strain evidence="1">SpSt-767</strain>
    </source>
</reference>
<dbReference type="Gene3D" id="3.40.50.1110">
    <property type="entry name" value="SGNH hydrolase"/>
    <property type="match status" value="2"/>
</dbReference>
<comment type="caution">
    <text evidence="1">The sequence shown here is derived from an EMBL/GenBank/DDBJ whole genome shotgun (WGS) entry which is preliminary data.</text>
</comment>
<evidence type="ECO:0008006" key="2">
    <source>
        <dbReference type="Google" id="ProtNLM"/>
    </source>
</evidence>
<accession>A0A7V6A3B5</accession>
<dbReference type="GO" id="GO:0016788">
    <property type="term" value="F:hydrolase activity, acting on ester bonds"/>
    <property type="evidence" value="ECO:0007669"/>
    <property type="project" value="UniProtKB-ARBA"/>
</dbReference>
<name>A0A7V6A3B5_9BACT</name>
<dbReference type="SUPFAM" id="SSF52266">
    <property type="entry name" value="SGNH hydrolase"/>
    <property type="match status" value="1"/>
</dbReference>
<dbReference type="AlphaFoldDB" id="A0A7V6A3B5"/>
<gene>
    <name evidence="1" type="ORF">ENV52_06655</name>
</gene>
<dbReference type="EMBL" id="DTGR01000106">
    <property type="protein sequence ID" value="HHS29365.1"/>
    <property type="molecule type" value="Genomic_DNA"/>
</dbReference>
<protein>
    <recommendedName>
        <fullName evidence="2">SGNH/GDSL hydrolase family protein</fullName>
    </recommendedName>
</protein>
<organism evidence="1">
    <name type="scientific">Desulfobacca acetoxidans</name>
    <dbReference type="NCBI Taxonomy" id="60893"/>
    <lineage>
        <taxon>Bacteria</taxon>
        <taxon>Pseudomonadati</taxon>
        <taxon>Thermodesulfobacteriota</taxon>
        <taxon>Desulfobaccia</taxon>
        <taxon>Desulfobaccales</taxon>
        <taxon>Desulfobaccaceae</taxon>
        <taxon>Desulfobacca</taxon>
    </lineage>
</organism>
<evidence type="ECO:0000313" key="1">
    <source>
        <dbReference type="EMBL" id="HHS29365.1"/>
    </source>
</evidence>